<feature type="transmembrane region" description="Helical" evidence="8">
    <location>
        <begin position="280"/>
        <end position="299"/>
    </location>
</feature>
<organism evidence="10 11">
    <name type="scientific">Ruegeria marina</name>
    <dbReference type="NCBI Taxonomy" id="639004"/>
    <lineage>
        <taxon>Bacteria</taxon>
        <taxon>Pseudomonadati</taxon>
        <taxon>Pseudomonadota</taxon>
        <taxon>Alphaproteobacteria</taxon>
        <taxon>Rhodobacterales</taxon>
        <taxon>Roseobacteraceae</taxon>
        <taxon>Ruegeria</taxon>
    </lineage>
</organism>
<evidence type="ECO:0000256" key="5">
    <source>
        <dbReference type="ARBA" id="ARBA00022729"/>
    </source>
</evidence>
<feature type="transmembrane region" description="Helical" evidence="8">
    <location>
        <begin position="245"/>
        <end position="268"/>
    </location>
</feature>
<keyword evidence="5" id="KW-0732">Signal</keyword>
<dbReference type="Gene3D" id="2.130.10.130">
    <property type="entry name" value="Integrin alpha, N-terminal"/>
    <property type="match status" value="2"/>
</dbReference>
<comment type="subcellular location">
    <subcellularLocation>
        <location evidence="1">Cell membrane</location>
        <topology evidence="1">Multi-pass membrane protein</topology>
    </subcellularLocation>
</comment>
<keyword evidence="3" id="KW-1003">Cell membrane</keyword>
<keyword evidence="11" id="KW-1185">Reference proteome</keyword>
<protein>
    <submittedName>
        <fullName evidence="10">Uncharacterized membrane protein YraQ, UPF0718 family</fullName>
    </submittedName>
</protein>
<feature type="domain" description="ASPIC/UnbV" evidence="9">
    <location>
        <begin position="949"/>
        <end position="1010"/>
    </location>
</feature>
<dbReference type="InterPro" id="IPR028994">
    <property type="entry name" value="Integrin_alpha_N"/>
</dbReference>
<dbReference type="SUPFAM" id="SSF69318">
    <property type="entry name" value="Integrin alpha N-terminal domain"/>
    <property type="match status" value="1"/>
</dbReference>
<reference evidence="11" key="1">
    <citation type="submission" date="2016-10" db="EMBL/GenBank/DDBJ databases">
        <authorList>
            <person name="Varghese N."/>
            <person name="Submissions S."/>
        </authorList>
    </citation>
    <scope>NUCLEOTIDE SEQUENCE [LARGE SCALE GENOMIC DNA]</scope>
    <source>
        <strain evidence="11">CGMCC 1.9108</strain>
    </source>
</reference>
<evidence type="ECO:0000256" key="4">
    <source>
        <dbReference type="ARBA" id="ARBA00022692"/>
    </source>
</evidence>
<evidence type="ECO:0000256" key="1">
    <source>
        <dbReference type="ARBA" id="ARBA00004651"/>
    </source>
</evidence>
<dbReference type="InterPro" id="IPR011519">
    <property type="entry name" value="UnbV_ASPIC"/>
</dbReference>
<evidence type="ECO:0000256" key="3">
    <source>
        <dbReference type="ARBA" id="ARBA00022475"/>
    </source>
</evidence>
<dbReference type="EMBL" id="FMZV01000018">
    <property type="protein sequence ID" value="SDE37902.1"/>
    <property type="molecule type" value="Genomic_DNA"/>
</dbReference>
<feature type="transmembrane region" description="Helical" evidence="8">
    <location>
        <begin position="147"/>
        <end position="167"/>
    </location>
</feature>
<feature type="transmembrane region" description="Helical" evidence="8">
    <location>
        <begin position="311"/>
        <end position="336"/>
    </location>
</feature>
<dbReference type="GO" id="GO:0005886">
    <property type="term" value="C:plasma membrane"/>
    <property type="evidence" value="ECO:0007669"/>
    <property type="project" value="UniProtKB-SubCell"/>
</dbReference>
<comment type="similarity">
    <text evidence="2">Belongs to the UPF0718 family.</text>
</comment>
<dbReference type="Pfam" id="PF07593">
    <property type="entry name" value="UnbV_ASPIC"/>
    <property type="match status" value="1"/>
</dbReference>
<feature type="transmembrane region" description="Helical" evidence="8">
    <location>
        <begin position="84"/>
        <end position="102"/>
    </location>
</feature>
<dbReference type="Pfam" id="PF03773">
    <property type="entry name" value="ArsP_1"/>
    <property type="match status" value="1"/>
</dbReference>
<proteinExistence type="inferred from homology"/>
<gene>
    <name evidence="10" type="ORF">SAMN04488239_11823</name>
</gene>
<keyword evidence="7 8" id="KW-0472">Membrane</keyword>
<dbReference type="OrthoDB" id="1488578at2"/>
<evidence type="ECO:0000256" key="7">
    <source>
        <dbReference type="ARBA" id="ARBA00023136"/>
    </source>
</evidence>
<dbReference type="InterPro" id="IPR027039">
    <property type="entry name" value="Crtac1"/>
</dbReference>
<evidence type="ECO:0000313" key="11">
    <source>
        <dbReference type="Proteomes" id="UP000199628"/>
    </source>
</evidence>
<name>A0A1G7CEV8_9RHOB</name>
<dbReference type="InterPro" id="IPR013517">
    <property type="entry name" value="FG-GAP"/>
</dbReference>
<keyword evidence="4 8" id="KW-0812">Transmembrane</keyword>
<feature type="transmembrane region" description="Helical" evidence="8">
    <location>
        <begin position="12"/>
        <end position="28"/>
    </location>
</feature>
<evidence type="ECO:0000256" key="6">
    <source>
        <dbReference type="ARBA" id="ARBA00022989"/>
    </source>
</evidence>
<accession>A0A1G7CEV8</accession>
<dbReference type="RefSeq" id="WP_093036149.1">
    <property type="nucleotide sequence ID" value="NZ_FMZV01000018.1"/>
</dbReference>
<feature type="transmembrane region" description="Helical" evidence="8">
    <location>
        <begin position="343"/>
        <end position="362"/>
    </location>
</feature>
<dbReference type="Proteomes" id="UP000199628">
    <property type="component" value="Unassembled WGS sequence"/>
</dbReference>
<dbReference type="Pfam" id="PF13517">
    <property type="entry name" value="FG-GAP_3"/>
    <property type="match status" value="2"/>
</dbReference>
<evidence type="ECO:0000256" key="8">
    <source>
        <dbReference type="SAM" id="Phobius"/>
    </source>
</evidence>
<dbReference type="AlphaFoldDB" id="A0A1G7CEV8"/>
<dbReference type="InterPro" id="IPR005524">
    <property type="entry name" value="DUF318"/>
</dbReference>
<dbReference type="PANTHER" id="PTHR16026:SF0">
    <property type="entry name" value="CARTILAGE ACIDIC PROTEIN 1"/>
    <property type="match status" value="1"/>
</dbReference>
<evidence type="ECO:0000313" key="10">
    <source>
        <dbReference type="EMBL" id="SDE37902.1"/>
    </source>
</evidence>
<evidence type="ECO:0000259" key="9">
    <source>
        <dbReference type="Pfam" id="PF07593"/>
    </source>
</evidence>
<keyword evidence="6 8" id="KW-1133">Transmembrane helix</keyword>
<dbReference type="PANTHER" id="PTHR16026">
    <property type="entry name" value="CARTILAGE ACIDIC PROTEIN 1"/>
    <property type="match status" value="1"/>
</dbReference>
<feature type="transmembrane region" description="Helical" evidence="8">
    <location>
        <begin position="114"/>
        <end position="135"/>
    </location>
</feature>
<evidence type="ECO:0000256" key="2">
    <source>
        <dbReference type="ARBA" id="ARBA00006386"/>
    </source>
</evidence>
<feature type="transmembrane region" description="Helical" evidence="8">
    <location>
        <begin position="179"/>
        <end position="198"/>
    </location>
</feature>
<dbReference type="STRING" id="639004.SAMN04488239_11823"/>
<sequence>MNTISLPTNSKRLLIAGLILFTLAYMFWTGSRYPELDEKAMMSGAIQLEDPLGFEAKYTLNPDMGVIERIFYSTLNWINTNKKGMTFGVLFAAALLTALENIRRRTFGGGMRDSFMGLLLGTPLGVCVNCAAPIARGMYAGGLRAETTLSAMIASPTLNVVVLTMLFSLLPVYMALTKIALSLLLILAIVPLICRWLPAEQLVVAPSAQVQTPWSAVETGLDRQPETLVAAIGATGLRFAHNLWYIVRLTVPLMLLAGILGAIAGTLLPLDRISELQFGLMALIFVAMVGVFLPVPMAFDVVVTGALVAAGLAPGFVMTLLFTLGSFSVFSFFIIAQAISFRAAWMLTLAVVILGIAGGIGAQRYHQWQSDRALELLLGAERFLFSPAHASEAMPRVSSPDASRITLATVPFAPRSAASDLPFERLEAREIGISKPLEFSMRDMWPPFWEGRSVSSGDIDRDGDLDVVIASTEKGVYVFENDGTGRFTARPTPPAPLGGMPVFNAALNDLNRDGWPDLFLTTYLQGNFILWNRDGQFDWADAVPVPNRDDAILTLSLAFDDLDADGYLDVALGNWAAGWYRRVPGEEARNRVLLSAGKVMDGQAFVDLPGIPGETLSILFSDVNADGRADLLVGNDFEVPDYFYLSSPEGGLRAVTHDDGLIPHTTTTTMAIKTGDLFNDGSPEIYLAQIAGRSSGVSATLKMQPLGQYCDKISDPDDRATCMRNMEIKTWYKSGNNFDPTYAGRCEQLEGRYKDECKAMLIKDLAIQRRDSSLCRLIPETQPIPAAYCRIHFAPSRAPTAEESQSAIAQILRSNVLLEKDGAAFDDTAKTRGLEIGGWSWDTKIGDFDNDGHLDVYVVNGTWVPNEVSPSNLFFHNDGHGKFVEASGPFGLEDYLMTASATLFDLDNDGDLDLLTHTVNGPLAVFRNGGQSGNALTLELDDGSGNRQGIGALVRLTFDGGRTLTREIQSGGGFMSFDAPRVHFGLGTATGADRLEIHWRTGDPTVIEGPIDAGQLLRISRAPE</sequence>